<evidence type="ECO:0000259" key="8">
    <source>
        <dbReference type="SMART" id="SM00852"/>
    </source>
</evidence>
<evidence type="ECO:0000313" key="9">
    <source>
        <dbReference type="EMBL" id="MBF1673063.1"/>
    </source>
</evidence>
<dbReference type="CDD" id="cd00887">
    <property type="entry name" value="MoeA"/>
    <property type="match status" value="1"/>
</dbReference>
<proteinExistence type="inferred from homology"/>
<keyword evidence="5 7" id="KW-0501">Molybdenum cofactor biosynthesis</keyword>
<dbReference type="PANTHER" id="PTHR10192:SF5">
    <property type="entry name" value="GEPHYRIN"/>
    <property type="match status" value="1"/>
</dbReference>
<dbReference type="InterPro" id="IPR036135">
    <property type="entry name" value="MoeA_linker/N_sf"/>
</dbReference>
<dbReference type="Pfam" id="PF03454">
    <property type="entry name" value="MoeA_C"/>
    <property type="match status" value="1"/>
</dbReference>
<evidence type="ECO:0000256" key="6">
    <source>
        <dbReference type="ARBA" id="ARBA00047317"/>
    </source>
</evidence>
<feature type="domain" description="MoaB/Mog" evidence="8">
    <location>
        <begin position="202"/>
        <end position="347"/>
    </location>
</feature>
<comment type="caution">
    <text evidence="9">The sequence shown here is derived from an EMBL/GenBank/DDBJ whole genome shotgun (WGS) entry which is preliminary data.</text>
</comment>
<keyword evidence="4 7" id="KW-0500">Molybdenum</keyword>
<dbReference type="RefSeq" id="WP_049331865.1">
    <property type="nucleotide sequence ID" value="NZ_JAPJNX010000035.1"/>
</dbReference>
<evidence type="ECO:0000256" key="2">
    <source>
        <dbReference type="ARBA" id="ARBA00005046"/>
    </source>
</evidence>
<evidence type="ECO:0000256" key="4">
    <source>
        <dbReference type="ARBA" id="ARBA00022505"/>
    </source>
</evidence>
<dbReference type="Proteomes" id="UP000785653">
    <property type="component" value="Unassembled WGS sequence"/>
</dbReference>
<comment type="pathway">
    <text evidence="2 7">Cofactor biosynthesis; molybdopterin biosynthesis.</text>
</comment>
<dbReference type="SMART" id="SM00852">
    <property type="entry name" value="MoCF_biosynth"/>
    <property type="match status" value="1"/>
</dbReference>
<dbReference type="InterPro" id="IPR038987">
    <property type="entry name" value="MoeA-like"/>
</dbReference>
<dbReference type="InterPro" id="IPR005110">
    <property type="entry name" value="MoeA_linker/N"/>
</dbReference>
<dbReference type="EMBL" id="JABZXS010000018">
    <property type="protein sequence ID" value="MBF1673063.1"/>
    <property type="molecule type" value="Genomic_DNA"/>
</dbReference>
<protein>
    <recommendedName>
        <fullName evidence="7">Molybdopterin molybdenumtransferase</fullName>
        <ecNumber evidence="7">2.10.1.1</ecNumber>
    </recommendedName>
</protein>
<dbReference type="SUPFAM" id="SSF63882">
    <property type="entry name" value="MoeA N-terminal region -like"/>
    <property type="match status" value="1"/>
</dbReference>
<dbReference type="GO" id="GO:0006777">
    <property type="term" value="P:Mo-molybdopterin cofactor biosynthetic process"/>
    <property type="evidence" value="ECO:0007669"/>
    <property type="project" value="UniProtKB-UniRule"/>
</dbReference>
<dbReference type="InterPro" id="IPR036425">
    <property type="entry name" value="MoaB/Mog-like_dom_sf"/>
</dbReference>
<dbReference type="SUPFAM" id="SSF53218">
    <property type="entry name" value="Molybdenum cofactor biosynthesis proteins"/>
    <property type="match status" value="1"/>
</dbReference>
<dbReference type="InterPro" id="IPR005111">
    <property type="entry name" value="MoeA_C_domain_IV"/>
</dbReference>
<evidence type="ECO:0000313" key="10">
    <source>
        <dbReference type="Proteomes" id="UP000785653"/>
    </source>
</evidence>
<evidence type="ECO:0000256" key="1">
    <source>
        <dbReference type="ARBA" id="ARBA00002901"/>
    </source>
</evidence>
<keyword evidence="7" id="KW-0479">Metal-binding</keyword>
<dbReference type="GO" id="GO:0005829">
    <property type="term" value="C:cytosol"/>
    <property type="evidence" value="ECO:0007669"/>
    <property type="project" value="TreeGrafter"/>
</dbReference>
<dbReference type="Gene3D" id="2.40.340.10">
    <property type="entry name" value="MoeA, C-terminal, domain IV"/>
    <property type="match status" value="1"/>
</dbReference>
<dbReference type="InterPro" id="IPR001453">
    <property type="entry name" value="MoaB/Mog_dom"/>
</dbReference>
<evidence type="ECO:0000256" key="7">
    <source>
        <dbReference type="RuleBase" id="RU365090"/>
    </source>
</evidence>
<keyword evidence="7" id="KW-0808">Transferase</keyword>
<comment type="function">
    <text evidence="1 7">Catalyzes the insertion of molybdate into adenylated molybdopterin with the concomitant release of AMP.</text>
</comment>
<dbReference type="InterPro" id="IPR036688">
    <property type="entry name" value="MoeA_C_domain_IV_sf"/>
</dbReference>
<comment type="catalytic activity">
    <reaction evidence="6">
        <text>adenylyl-molybdopterin + molybdate = Mo-molybdopterin + AMP + H(+)</text>
        <dbReference type="Rhea" id="RHEA:35047"/>
        <dbReference type="ChEBI" id="CHEBI:15378"/>
        <dbReference type="ChEBI" id="CHEBI:36264"/>
        <dbReference type="ChEBI" id="CHEBI:62727"/>
        <dbReference type="ChEBI" id="CHEBI:71302"/>
        <dbReference type="ChEBI" id="CHEBI:456215"/>
        <dbReference type="EC" id="2.10.1.1"/>
    </reaction>
</comment>
<comment type="cofactor">
    <cofactor evidence="7">
        <name>Mg(2+)</name>
        <dbReference type="ChEBI" id="CHEBI:18420"/>
    </cofactor>
</comment>
<dbReference type="EC" id="2.10.1.1" evidence="7"/>
<evidence type="ECO:0000256" key="5">
    <source>
        <dbReference type="ARBA" id="ARBA00023150"/>
    </source>
</evidence>
<dbReference type="Gene3D" id="2.170.190.11">
    <property type="entry name" value="Molybdopterin biosynthesis moea protein, domain 3"/>
    <property type="match status" value="1"/>
</dbReference>
<dbReference type="Gene3D" id="3.90.105.10">
    <property type="entry name" value="Molybdopterin biosynthesis moea protein, domain 2"/>
    <property type="match status" value="1"/>
</dbReference>
<keyword evidence="7" id="KW-0460">Magnesium</keyword>
<dbReference type="AlphaFoldDB" id="A0A930LY59"/>
<name>A0A930LY59_9MICC</name>
<organism evidence="9 10">
    <name type="scientific">Rothia mucilaginosa</name>
    <dbReference type="NCBI Taxonomy" id="43675"/>
    <lineage>
        <taxon>Bacteria</taxon>
        <taxon>Bacillati</taxon>
        <taxon>Actinomycetota</taxon>
        <taxon>Actinomycetes</taxon>
        <taxon>Micrococcales</taxon>
        <taxon>Micrococcaceae</taxon>
        <taxon>Rothia</taxon>
    </lineage>
</organism>
<comment type="similarity">
    <text evidence="3 7">Belongs to the MoeA family.</text>
</comment>
<dbReference type="GO" id="GO:0046872">
    <property type="term" value="F:metal ion binding"/>
    <property type="evidence" value="ECO:0007669"/>
    <property type="project" value="UniProtKB-UniRule"/>
</dbReference>
<accession>A0A930LY59</accession>
<gene>
    <name evidence="9" type="ORF">HXO65_02515</name>
</gene>
<dbReference type="PANTHER" id="PTHR10192">
    <property type="entry name" value="MOLYBDOPTERIN BIOSYNTHESIS PROTEIN"/>
    <property type="match status" value="1"/>
</dbReference>
<dbReference type="GO" id="GO:0061599">
    <property type="term" value="F:molybdopterin molybdotransferase activity"/>
    <property type="evidence" value="ECO:0007669"/>
    <property type="project" value="UniProtKB-UniRule"/>
</dbReference>
<dbReference type="Pfam" id="PF03453">
    <property type="entry name" value="MoeA_N"/>
    <property type="match status" value="1"/>
</dbReference>
<dbReference type="Gene3D" id="3.40.980.10">
    <property type="entry name" value="MoaB/Mog-like domain"/>
    <property type="match status" value="1"/>
</dbReference>
<reference evidence="9" key="1">
    <citation type="submission" date="2020-04" db="EMBL/GenBank/DDBJ databases">
        <title>Deep metagenomics examines the oral microbiome during advanced dental caries in children, revealing novel taxa and co-occurrences with host molecules.</title>
        <authorList>
            <person name="Baker J.L."/>
            <person name="Morton J.T."/>
            <person name="Dinis M."/>
            <person name="Alvarez R."/>
            <person name="Tran N.C."/>
            <person name="Knight R."/>
            <person name="Edlund A."/>
        </authorList>
    </citation>
    <scope>NUCLEOTIDE SEQUENCE</scope>
    <source>
        <strain evidence="9">JCVI_47_bin.3</strain>
    </source>
</reference>
<sequence length="431" mass="45514">MSHHIPAVSWDQARELLHAAGTQAAPDTKAEALPLLATIDHYLSEDVHAMMPVPHYSSSAMDGYAVAGNPPWRLVRPSYPEDSRANIHRLTVPISPGEATPILTGGLIPEGTEAIVREEHTSNYEGADSLASADTRASIHYLEMAEGFEPPAPGTDIRFAGVELQHGDYLARHGERISSRMAAFLGTNGFDELPVYAPIPVRCAFTGNEVITFGLPDPGQVRDAFGGFVEHAIAAAGCEVRPSARLADVESEFSTFLTTSTARILVFTGGSSTSGVDMVRKALNDLGATYIFESVDVRPGHPALAASLPVPETGPNAGHQRFVLGLPGNPLAAYTALYSYLPPLLAGLRSMPLPAADAAVLAEDVPTLRKAVTTRLVPVRVTEGVAYPLPKSASHMLSSLAAATHFAVLDDSTVTGGAHPAGSRARIIPVF</sequence>
<dbReference type="Pfam" id="PF00994">
    <property type="entry name" value="MoCF_biosynth"/>
    <property type="match status" value="1"/>
</dbReference>
<evidence type="ECO:0000256" key="3">
    <source>
        <dbReference type="ARBA" id="ARBA00010763"/>
    </source>
</evidence>